<feature type="compositionally biased region" description="Basic and acidic residues" evidence="8">
    <location>
        <begin position="493"/>
        <end position="502"/>
    </location>
</feature>
<dbReference type="FunFam" id="3.20.20.80:FF:000009">
    <property type="entry name" value="O-GlcNAcase BT_4395"/>
    <property type="match status" value="1"/>
</dbReference>
<dbReference type="STRING" id="400682.A0A1X7TZU8"/>
<feature type="region of interest" description="Disordered" evidence="8">
    <location>
        <begin position="294"/>
        <end position="319"/>
    </location>
</feature>
<comment type="catalytic activity">
    <reaction evidence="5">
        <text>3-O-(N-acetyl-beta-D-glucosaminyl)-L-threonyl-[protein] + H2O = L-threonyl-[protein] + N-acetyl-D-glucosamine</text>
        <dbReference type="Rhea" id="RHEA:48892"/>
        <dbReference type="Rhea" id="RHEA-COMP:11060"/>
        <dbReference type="Rhea" id="RHEA-COMP:12252"/>
        <dbReference type="ChEBI" id="CHEBI:15377"/>
        <dbReference type="ChEBI" id="CHEBI:30013"/>
        <dbReference type="ChEBI" id="CHEBI:90840"/>
        <dbReference type="ChEBI" id="CHEBI:506227"/>
        <dbReference type="EC" id="3.2.1.169"/>
    </reaction>
</comment>
<dbReference type="FunCoup" id="A0A1X7TZU8">
    <property type="interactions" value="591"/>
</dbReference>
<dbReference type="InParanoid" id="A0A1X7TZU8"/>
<dbReference type="SUPFAM" id="SSF55729">
    <property type="entry name" value="Acyl-CoA N-acyltransferases (Nat)"/>
    <property type="match status" value="1"/>
</dbReference>
<feature type="compositionally biased region" description="Acidic residues" evidence="8">
    <location>
        <begin position="407"/>
        <end position="416"/>
    </location>
</feature>
<proteinExistence type="predicted"/>
<evidence type="ECO:0000256" key="8">
    <source>
        <dbReference type="SAM" id="MobiDB-lite"/>
    </source>
</evidence>
<evidence type="ECO:0000259" key="9">
    <source>
        <dbReference type="PROSITE" id="PS51186"/>
    </source>
</evidence>
<dbReference type="PROSITE" id="PS51186">
    <property type="entry name" value="GNAT"/>
    <property type="match status" value="1"/>
</dbReference>
<dbReference type="PANTHER" id="PTHR13170">
    <property type="entry name" value="O-GLCNACASE"/>
    <property type="match status" value="1"/>
</dbReference>
<feature type="compositionally biased region" description="Basic and acidic residues" evidence="8">
    <location>
        <begin position="306"/>
        <end position="318"/>
    </location>
</feature>
<feature type="compositionally biased region" description="Acidic residues" evidence="8">
    <location>
        <begin position="509"/>
        <end position="527"/>
    </location>
</feature>
<dbReference type="Gene3D" id="3.40.630.30">
    <property type="match status" value="1"/>
</dbReference>
<dbReference type="EC" id="3.2.1.169" evidence="6"/>
<feature type="region of interest" description="Disordered" evidence="8">
    <location>
        <begin position="369"/>
        <end position="429"/>
    </location>
</feature>
<dbReference type="GO" id="GO:0016747">
    <property type="term" value="F:acyltransferase activity, transferring groups other than amino-acyl groups"/>
    <property type="evidence" value="ECO:0007669"/>
    <property type="project" value="InterPro"/>
</dbReference>
<evidence type="ECO:0000256" key="5">
    <source>
        <dbReference type="ARBA" id="ARBA00052136"/>
    </source>
</evidence>
<reference evidence="11" key="2">
    <citation type="submission" date="2017-05" db="UniProtKB">
        <authorList>
            <consortium name="EnsemblMetazoa"/>
        </authorList>
    </citation>
    <scope>IDENTIFICATION</scope>
</reference>
<dbReference type="EnsemblMetazoa" id="Aqu2.1.20653_001">
    <property type="protein sequence ID" value="Aqu2.1.20653_001"/>
    <property type="gene ID" value="Aqu2.1.20653"/>
</dbReference>
<evidence type="ECO:0000313" key="12">
    <source>
        <dbReference type="Proteomes" id="UP000007879"/>
    </source>
</evidence>
<dbReference type="Gene3D" id="1.20.58.240">
    <property type="entry name" value="STAT, domain 1"/>
    <property type="match status" value="1"/>
</dbReference>
<evidence type="ECO:0000256" key="2">
    <source>
        <dbReference type="ARBA" id="ARBA00023295"/>
    </source>
</evidence>
<sequence length="824" mass="93067">MATSCAKGNKPFLCGVVEGFYGRPWSTEQRLDLFNCMSQWTLNCYLYAPKDDDKHRSSWRELYLLEEADHLAMLIKETKDRGIEFVYAIAPGLDITFSDDKEVVSLKRKLEQVLALGCNSFAILFDDIDPDLSSKDAKVYSSAAHAQVTITNDLYSSLGEPQIFLFCPTEYCGSRAVPSVKDSPYLNYIGENLRQGIDIMWTGPKVISKSISISSIEEVSSVLHRPPVIWDNLHANDYDQRRLFLGPYHGRSTLLYSHLNGVLTNPNCEYGANYIPIHTLAQWKKSGQCYSDRMSQDVAGGGEGVRAGETEEEGRMEMSDVSVYNPTEALEIALHEWMNEFLSSKRKLEDYGGPAKDSKSVLRAATQDMEEQYEGVSNTNDKNSGMTDDGKDRASSGSSDMDTTSENIDDSIDSEDLPTPPSTLHAPPKGACLFTIRDLRILVDLYYLPHIHGKKGSFILEEFGWLKKHAVYSDVVKKLEERGGGEGEVGGDEEGKRQEVKLKVLSQSDGEEEDREEEEEETQTGDNDELAEIWLERALRFHNLCEDVNLCFDHLTTVPNRSLLYDLYQYMSAARETTALLDSYISWLEAGGSQDHPKHKPHSRMGGIVAEMLRLLPSDEVKGRTYLIRPYREEDKDALYKVCLETGDNGNDGTHLFSNFPELLGDRYVGPYLHLSSDLCYVLEDRDGPCGYILSALDSLKFYRDFETTWLPIVTRKYPVISKVNTDEEKMLQEIHSPTLFLPNELYQRYPSHLHIDIMKRAQGLGNGTSLIKSLLIMLKEKGSCGVHLEMSPKNKRALQFYLKLGFNVLDYPNHDCLILGKVL</sequence>
<feature type="region of interest" description="Disordered" evidence="8">
    <location>
        <begin position="481"/>
        <end position="527"/>
    </location>
</feature>
<dbReference type="InterPro" id="IPR000182">
    <property type="entry name" value="GNAT_dom"/>
</dbReference>
<name>A0A1X7TZU8_AMPQE</name>
<dbReference type="Pfam" id="PF07555">
    <property type="entry name" value="NAGidase"/>
    <property type="match status" value="1"/>
</dbReference>
<evidence type="ECO:0000259" key="10">
    <source>
        <dbReference type="PROSITE" id="PS52009"/>
    </source>
</evidence>
<organism evidence="11">
    <name type="scientific">Amphimedon queenslandica</name>
    <name type="common">Sponge</name>
    <dbReference type="NCBI Taxonomy" id="400682"/>
    <lineage>
        <taxon>Eukaryota</taxon>
        <taxon>Metazoa</taxon>
        <taxon>Porifera</taxon>
        <taxon>Demospongiae</taxon>
        <taxon>Heteroscleromorpha</taxon>
        <taxon>Haplosclerida</taxon>
        <taxon>Niphatidae</taxon>
        <taxon>Amphimedon</taxon>
    </lineage>
</organism>
<dbReference type="Pfam" id="PF00583">
    <property type="entry name" value="Acetyltransf_1"/>
    <property type="match status" value="1"/>
</dbReference>
<accession>A0A1X7TZU8</accession>
<dbReference type="GO" id="GO:0016231">
    <property type="term" value="F:beta-N-acetylglucosaminidase activity"/>
    <property type="evidence" value="ECO:0007669"/>
    <property type="project" value="TreeGrafter"/>
</dbReference>
<dbReference type="AlphaFoldDB" id="A0A1X7TZU8"/>
<dbReference type="GO" id="GO:0009100">
    <property type="term" value="P:glycoprotein metabolic process"/>
    <property type="evidence" value="ECO:0007669"/>
    <property type="project" value="TreeGrafter"/>
</dbReference>
<dbReference type="OrthoDB" id="9975416at2759"/>
<dbReference type="InterPro" id="IPR017853">
    <property type="entry name" value="GH"/>
</dbReference>
<dbReference type="PANTHER" id="PTHR13170:SF16">
    <property type="entry name" value="PROTEIN O-GLCNACASE"/>
    <property type="match status" value="1"/>
</dbReference>
<dbReference type="SUPFAM" id="SSF51445">
    <property type="entry name" value="(Trans)glycosidases"/>
    <property type="match status" value="1"/>
</dbReference>
<evidence type="ECO:0000256" key="4">
    <source>
        <dbReference type="ARBA" id="ARBA00050933"/>
    </source>
</evidence>
<protein>
    <recommendedName>
        <fullName evidence="6">protein O-GlcNAcase</fullName>
        <ecNumber evidence="6">3.2.1.169</ecNumber>
    </recommendedName>
    <alternativeName>
        <fullName evidence="3">Beta-N-acetylhexosaminidase</fullName>
    </alternativeName>
    <alternativeName>
        <fullName evidence="7">Beta-hexosaminidase</fullName>
    </alternativeName>
</protein>
<dbReference type="eggNOG" id="KOG3698">
    <property type="taxonomic scope" value="Eukaryota"/>
</dbReference>
<evidence type="ECO:0000256" key="1">
    <source>
        <dbReference type="ARBA" id="ARBA00022801"/>
    </source>
</evidence>
<keyword evidence="1" id="KW-0378">Hydrolase</keyword>
<dbReference type="OMA" id="FRRLVCI"/>
<dbReference type="EnsemblMetazoa" id="XM_020001358.1">
    <property type="protein sequence ID" value="XP_019856917.1"/>
    <property type="gene ID" value="LOC100640131"/>
</dbReference>
<evidence type="ECO:0000256" key="3">
    <source>
        <dbReference type="ARBA" id="ARBA00030512"/>
    </source>
</evidence>
<keyword evidence="12" id="KW-1185">Reference proteome</keyword>
<comment type="catalytic activity">
    <reaction evidence="4">
        <text>3-O-(N-acetyl-beta-D-glucosaminyl)-L-seryl-[protein] + H2O = N-acetyl-D-glucosamine + L-seryl-[protein]</text>
        <dbReference type="Rhea" id="RHEA:48876"/>
        <dbReference type="Rhea" id="RHEA-COMP:9863"/>
        <dbReference type="Rhea" id="RHEA-COMP:12251"/>
        <dbReference type="ChEBI" id="CHEBI:15377"/>
        <dbReference type="ChEBI" id="CHEBI:29999"/>
        <dbReference type="ChEBI" id="CHEBI:90838"/>
        <dbReference type="ChEBI" id="CHEBI:506227"/>
        <dbReference type="EC" id="3.2.1.169"/>
    </reaction>
</comment>
<dbReference type="InterPro" id="IPR051822">
    <property type="entry name" value="Glycosyl_Hydrolase_84"/>
</dbReference>
<dbReference type="Proteomes" id="UP000007879">
    <property type="component" value="Unassembled WGS sequence"/>
</dbReference>
<dbReference type="InterPro" id="IPR011496">
    <property type="entry name" value="O-GlcNAcase_cat"/>
</dbReference>
<feature type="compositionally biased region" description="Polar residues" evidence="8">
    <location>
        <begin position="375"/>
        <end position="386"/>
    </location>
</feature>
<feature type="domain" description="N-acetyltransferase" evidence="9">
    <location>
        <begin position="626"/>
        <end position="824"/>
    </location>
</feature>
<evidence type="ECO:0000256" key="7">
    <source>
        <dbReference type="ARBA" id="ARBA00076634"/>
    </source>
</evidence>
<evidence type="ECO:0000256" key="6">
    <source>
        <dbReference type="ARBA" id="ARBA00066938"/>
    </source>
</evidence>
<keyword evidence="2" id="KW-0326">Glycosidase</keyword>
<gene>
    <name evidence="11" type="primary">100640131</name>
</gene>
<dbReference type="Gene3D" id="3.20.20.80">
    <property type="entry name" value="Glycosidases"/>
    <property type="match status" value="1"/>
</dbReference>
<evidence type="ECO:0000313" key="11">
    <source>
        <dbReference type="EnsemblMetazoa" id="Aqu2.1.20653_001"/>
    </source>
</evidence>
<reference evidence="12" key="1">
    <citation type="journal article" date="2010" name="Nature">
        <title>The Amphimedon queenslandica genome and the evolution of animal complexity.</title>
        <authorList>
            <person name="Srivastava M."/>
            <person name="Simakov O."/>
            <person name="Chapman J."/>
            <person name="Fahey B."/>
            <person name="Gauthier M.E."/>
            <person name="Mitros T."/>
            <person name="Richards G.S."/>
            <person name="Conaco C."/>
            <person name="Dacre M."/>
            <person name="Hellsten U."/>
            <person name="Larroux C."/>
            <person name="Putnam N.H."/>
            <person name="Stanke M."/>
            <person name="Adamska M."/>
            <person name="Darling A."/>
            <person name="Degnan S.M."/>
            <person name="Oakley T.H."/>
            <person name="Plachetzki D.C."/>
            <person name="Zhai Y."/>
            <person name="Adamski M."/>
            <person name="Calcino A."/>
            <person name="Cummins S.F."/>
            <person name="Goodstein D.M."/>
            <person name="Harris C."/>
            <person name="Jackson D.J."/>
            <person name="Leys S.P."/>
            <person name="Shu S."/>
            <person name="Woodcroft B.J."/>
            <person name="Vervoort M."/>
            <person name="Kosik K.S."/>
            <person name="Manning G."/>
            <person name="Degnan B.M."/>
            <person name="Rokhsar D.S."/>
        </authorList>
    </citation>
    <scope>NUCLEOTIDE SEQUENCE [LARGE SCALE GENOMIC DNA]</scope>
</reference>
<dbReference type="GO" id="GO:0102571">
    <property type="term" value="F:[protein]-3-O-(N-acetyl-D-glucosaminyl)-L-serine/L-threonine O-N-acetyl-alpha-D-glucosaminase activity"/>
    <property type="evidence" value="ECO:0007669"/>
    <property type="project" value="UniProtKB-EC"/>
</dbReference>
<dbReference type="InterPro" id="IPR016181">
    <property type="entry name" value="Acyl_CoA_acyltransferase"/>
</dbReference>
<dbReference type="PROSITE" id="PS52009">
    <property type="entry name" value="GH84"/>
    <property type="match status" value="1"/>
</dbReference>
<feature type="domain" description="GH84" evidence="10">
    <location>
        <begin position="12"/>
        <end position="288"/>
    </location>
</feature>